<evidence type="ECO:0000313" key="3">
    <source>
        <dbReference type="Proteomes" id="UP000499080"/>
    </source>
</evidence>
<dbReference type="AlphaFoldDB" id="A0A4Y2SDV8"/>
<name>A0A4Y2SDV8_ARAVE</name>
<evidence type="ECO:0000313" key="2">
    <source>
        <dbReference type="EMBL" id="GBN85465.1"/>
    </source>
</evidence>
<dbReference type="Proteomes" id="UP000499080">
    <property type="component" value="Unassembled WGS sequence"/>
</dbReference>
<comment type="caution">
    <text evidence="1">The sequence shown here is derived from an EMBL/GenBank/DDBJ whole genome shotgun (WGS) entry which is preliminary data.</text>
</comment>
<sequence length="97" mass="11082">MSIVEHLELIGASITGPVSIFGDGPRRATPPSREARPCILIRRILIHVQLEPPSRVRKRGRPRVRDVDLIRRSGSATDTCPRWVEYVTKIFNRIRDT</sequence>
<gene>
    <name evidence="1" type="ORF">AVEN_113819_1</name>
    <name evidence="2" type="ORF">AVEN_219912_1</name>
</gene>
<protein>
    <submittedName>
        <fullName evidence="1">Uncharacterized protein</fullName>
    </submittedName>
</protein>
<organism evidence="1 3">
    <name type="scientific">Araneus ventricosus</name>
    <name type="common">Orbweaver spider</name>
    <name type="synonym">Epeira ventricosa</name>
    <dbReference type="NCBI Taxonomy" id="182803"/>
    <lineage>
        <taxon>Eukaryota</taxon>
        <taxon>Metazoa</taxon>
        <taxon>Ecdysozoa</taxon>
        <taxon>Arthropoda</taxon>
        <taxon>Chelicerata</taxon>
        <taxon>Arachnida</taxon>
        <taxon>Araneae</taxon>
        <taxon>Araneomorphae</taxon>
        <taxon>Entelegynae</taxon>
        <taxon>Araneoidea</taxon>
        <taxon>Araneidae</taxon>
        <taxon>Araneus</taxon>
    </lineage>
</organism>
<dbReference type="EMBL" id="BGPR01020781">
    <property type="protein sequence ID" value="GBN85460.1"/>
    <property type="molecule type" value="Genomic_DNA"/>
</dbReference>
<keyword evidence="3" id="KW-1185">Reference proteome</keyword>
<reference evidence="1 3" key="1">
    <citation type="journal article" date="2019" name="Sci. Rep.">
        <title>Orb-weaving spider Araneus ventricosus genome elucidates the spidroin gene catalogue.</title>
        <authorList>
            <person name="Kono N."/>
            <person name="Nakamura H."/>
            <person name="Ohtoshi R."/>
            <person name="Moran D.A.P."/>
            <person name="Shinohara A."/>
            <person name="Yoshida Y."/>
            <person name="Fujiwara M."/>
            <person name="Mori M."/>
            <person name="Tomita M."/>
            <person name="Arakawa K."/>
        </authorList>
    </citation>
    <scope>NUCLEOTIDE SEQUENCE [LARGE SCALE GENOMIC DNA]</scope>
</reference>
<evidence type="ECO:0000313" key="1">
    <source>
        <dbReference type="EMBL" id="GBN85460.1"/>
    </source>
</evidence>
<dbReference type="EMBL" id="BGPR01020784">
    <property type="protein sequence ID" value="GBN85465.1"/>
    <property type="molecule type" value="Genomic_DNA"/>
</dbReference>
<proteinExistence type="predicted"/>
<accession>A0A4Y2SDV8</accession>